<accession>A0A248VTT6</accession>
<proteinExistence type="predicted"/>
<keyword evidence="2" id="KW-1185">Reference proteome</keyword>
<evidence type="ECO:0000313" key="1">
    <source>
        <dbReference type="EMBL" id="ASW02397.1"/>
    </source>
</evidence>
<gene>
    <name evidence="1" type="ORF">CJU94_30365</name>
</gene>
<dbReference type="Pfam" id="PF17186">
    <property type="entry name" value="Lipocalin_9"/>
    <property type="match status" value="1"/>
</dbReference>
<name>A0A248VTT6_9BURK</name>
<evidence type="ECO:0000313" key="2">
    <source>
        <dbReference type="Proteomes" id="UP000215158"/>
    </source>
</evidence>
<dbReference type="Gene3D" id="2.40.370.10">
    <property type="entry name" value="AttH-like domain"/>
    <property type="match status" value="1"/>
</dbReference>
<dbReference type="InterPro" id="IPR023374">
    <property type="entry name" value="AttH-like_dom_sf"/>
</dbReference>
<dbReference type="SUPFAM" id="SSF159245">
    <property type="entry name" value="AttH-like"/>
    <property type="match status" value="1"/>
</dbReference>
<dbReference type="Proteomes" id="UP000215158">
    <property type="component" value="Chromosome 2"/>
</dbReference>
<dbReference type="AlphaFoldDB" id="A0A248VTT6"/>
<sequence>MGAWRQAHRRISRQSTSALYWEGAVRVSREGVEVGRAYLELTGYAKALRLGKE</sequence>
<reference evidence="1 2" key="1">
    <citation type="submission" date="2017-08" db="EMBL/GenBank/DDBJ databases">
        <title>Identification and genetic characteristics of simultaneous BTEX- and naphthalene-degrading Paraburkholderia sp. BN5 isolated from petroleum-contaminated soil.</title>
        <authorList>
            <person name="Lee Y."/>
            <person name="Jeon C.O."/>
        </authorList>
    </citation>
    <scope>NUCLEOTIDE SEQUENCE [LARGE SCALE GENOMIC DNA]</scope>
    <source>
        <strain evidence="1 2">BN5</strain>
    </source>
</reference>
<dbReference type="KEGG" id="parb:CJU94_30365"/>
<dbReference type="EMBL" id="CP022990">
    <property type="protein sequence ID" value="ASW02397.1"/>
    <property type="molecule type" value="Genomic_DNA"/>
</dbReference>
<protein>
    <submittedName>
        <fullName evidence="1">Uncharacterized protein</fullName>
    </submittedName>
</protein>
<organism evidence="1 2">
    <name type="scientific">Paraburkholderia aromaticivorans</name>
    <dbReference type="NCBI Taxonomy" id="2026199"/>
    <lineage>
        <taxon>Bacteria</taxon>
        <taxon>Pseudomonadati</taxon>
        <taxon>Pseudomonadota</taxon>
        <taxon>Betaproteobacteria</taxon>
        <taxon>Burkholderiales</taxon>
        <taxon>Burkholderiaceae</taxon>
        <taxon>Paraburkholderia</taxon>
    </lineage>
</organism>